<dbReference type="SUPFAM" id="SSF56801">
    <property type="entry name" value="Acetyl-CoA synthetase-like"/>
    <property type="match status" value="1"/>
</dbReference>
<dbReference type="GO" id="GO:0005524">
    <property type="term" value="F:ATP binding"/>
    <property type="evidence" value="ECO:0007669"/>
    <property type="project" value="UniProtKB-KW"/>
</dbReference>
<dbReference type="EMBL" id="BPLR01010153">
    <property type="protein sequence ID" value="GIY37298.1"/>
    <property type="molecule type" value="Genomic_DNA"/>
</dbReference>
<organism evidence="7 8">
    <name type="scientific">Caerostris extrusa</name>
    <name type="common">Bark spider</name>
    <name type="synonym">Caerostris bankana</name>
    <dbReference type="NCBI Taxonomy" id="172846"/>
    <lineage>
        <taxon>Eukaryota</taxon>
        <taxon>Metazoa</taxon>
        <taxon>Ecdysozoa</taxon>
        <taxon>Arthropoda</taxon>
        <taxon>Chelicerata</taxon>
        <taxon>Arachnida</taxon>
        <taxon>Araneae</taxon>
        <taxon>Araneomorphae</taxon>
        <taxon>Entelegynae</taxon>
        <taxon>Araneoidea</taxon>
        <taxon>Araneidae</taxon>
        <taxon>Caerostris</taxon>
    </lineage>
</organism>
<keyword evidence="8" id="KW-1185">Reference proteome</keyword>
<dbReference type="GO" id="GO:0004467">
    <property type="term" value="F:long-chain fatty acid-CoA ligase activity"/>
    <property type="evidence" value="ECO:0007669"/>
    <property type="project" value="UniProtKB-EC"/>
</dbReference>
<dbReference type="GO" id="GO:0016020">
    <property type="term" value="C:membrane"/>
    <property type="evidence" value="ECO:0007669"/>
    <property type="project" value="TreeGrafter"/>
</dbReference>
<dbReference type="Gene3D" id="3.40.50.12780">
    <property type="entry name" value="N-terminal domain of ligase-like"/>
    <property type="match status" value="1"/>
</dbReference>
<evidence type="ECO:0000256" key="4">
    <source>
        <dbReference type="ARBA" id="ARBA00022840"/>
    </source>
</evidence>
<sequence>MLKDSAVRKEDLEISYLPLAHIFEQIVQTLMLVNGASIGFFGGDLTKLAEDMKVLQPTVFPAVPRTLNKLYDKAQALIRSKLKSLPMMELLKDSKCFYTYMIFFRKKKSDAEKVLQKAFLDNLGGKIRLIFSGSAPGYKNVLEFYTIGLGCKVTEFYGQTECSGPCSLVVLDSYYVGNVGTPVSCCMVKTGRRSRDGLYGQEL</sequence>
<keyword evidence="4" id="KW-0067">ATP-binding</keyword>
<dbReference type="EC" id="6.2.1.3" evidence="5"/>
<evidence type="ECO:0000256" key="5">
    <source>
        <dbReference type="ARBA" id="ARBA00026121"/>
    </source>
</evidence>
<evidence type="ECO:0000256" key="3">
    <source>
        <dbReference type="ARBA" id="ARBA00022832"/>
    </source>
</evidence>
<dbReference type="InterPro" id="IPR042099">
    <property type="entry name" value="ANL_N_sf"/>
</dbReference>
<dbReference type="InterPro" id="IPR000873">
    <property type="entry name" value="AMP-dep_synth/lig_dom"/>
</dbReference>
<dbReference type="PANTHER" id="PTHR43272">
    <property type="entry name" value="LONG-CHAIN-FATTY-ACID--COA LIGASE"/>
    <property type="match status" value="1"/>
</dbReference>
<keyword evidence="1 7" id="KW-0436">Ligase</keyword>
<keyword evidence="3" id="KW-0276">Fatty acid metabolism</keyword>
<dbReference type="PANTHER" id="PTHR43272:SF33">
    <property type="entry name" value="AMP-BINDING DOMAIN-CONTAINING PROTEIN-RELATED"/>
    <property type="match status" value="1"/>
</dbReference>
<gene>
    <name evidence="7" type="primary">ACSL5</name>
    <name evidence="7" type="ORF">CEXT_352751</name>
</gene>
<evidence type="ECO:0000256" key="1">
    <source>
        <dbReference type="ARBA" id="ARBA00022598"/>
    </source>
</evidence>
<evidence type="ECO:0000313" key="8">
    <source>
        <dbReference type="Proteomes" id="UP001054945"/>
    </source>
</evidence>
<proteinExistence type="predicted"/>
<dbReference type="AlphaFoldDB" id="A0AAV4SSA4"/>
<dbReference type="Pfam" id="PF00501">
    <property type="entry name" value="AMP-binding"/>
    <property type="match status" value="1"/>
</dbReference>
<protein>
    <recommendedName>
        <fullName evidence="5">long-chain-fatty-acid--CoA ligase</fullName>
        <ecNumber evidence="5">6.2.1.3</ecNumber>
    </recommendedName>
</protein>
<feature type="domain" description="AMP-dependent synthetase/ligase" evidence="6">
    <location>
        <begin position="10"/>
        <end position="189"/>
    </location>
</feature>
<accession>A0AAV4SSA4</accession>
<keyword evidence="2" id="KW-0547">Nucleotide-binding</keyword>
<name>A0AAV4SSA4_CAEEX</name>
<comment type="caution">
    <text evidence="7">The sequence shown here is derived from an EMBL/GenBank/DDBJ whole genome shotgun (WGS) entry which is preliminary data.</text>
</comment>
<keyword evidence="3" id="KW-0443">Lipid metabolism</keyword>
<reference evidence="7 8" key="1">
    <citation type="submission" date="2021-06" db="EMBL/GenBank/DDBJ databases">
        <title>Caerostris extrusa draft genome.</title>
        <authorList>
            <person name="Kono N."/>
            <person name="Arakawa K."/>
        </authorList>
    </citation>
    <scope>NUCLEOTIDE SEQUENCE [LARGE SCALE GENOMIC DNA]</scope>
</reference>
<evidence type="ECO:0000313" key="7">
    <source>
        <dbReference type="EMBL" id="GIY37298.1"/>
    </source>
</evidence>
<dbReference type="Proteomes" id="UP001054945">
    <property type="component" value="Unassembled WGS sequence"/>
</dbReference>
<evidence type="ECO:0000256" key="2">
    <source>
        <dbReference type="ARBA" id="ARBA00022741"/>
    </source>
</evidence>
<dbReference type="GO" id="GO:0005783">
    <property type="term" value="C:endoplasmic reticulum"/>
    <property type="evidence" value="ECO:0007669"/>
    <property type="project" value="TreeGrafter"/>
</dbReference>
<evidence type="ECO:0000259" key="6">
    <source>
        <dbReference type="Pfam" id="PF00501"/>
    </source>
</evidence>